<sequence>MAVTQQLARIPAEYLAACRQSASASPDGDPHWDPPTPDVLALDWAPALLARVGELAGLDDVHLDALRQATDGDTALDLGFLNRHPHAIGPFGPAPTALTSAQVVRVSERLGQVDMPALLAVLPTDDREAASLISHGHLDAAQRQLLVVLWWD</sequence>
<evidence type="ECO:0000313" key="2">
    <source>
        <dbReference type="Proteomes" id="UP001620295"/>
    </source>
</evidence>
<proteinExistence type="predicted"/>
<dbReference type="Proteomes" id="UP001620295">
    <property type="component" value="Unassembled WGS sequence"/>
</dbReference>
<gene>
    <name evidence="1" type="ORF">ACI2L5_04420</name>
</gene>
<keyword evidence="2" id="KW-1185">Reference proteome</keyword>
<comment type="caution">
    <text evidence="1">The sequence shown here is derived from an EMBL/GenBank/DDBJ whole genome shotgun (WGS) entry which is preliminary data.</text>
</comment>
<protein>
    <submittedName>
        <fullName evidence="1">DUF1877 domain-containing protein</fullName>
    </submittedName>
</protein>
<name>A0ABW8LE21_9ACTN</name>
<organism evidence="1 2">
    <name type="scientific">Streptomyces milbemycinicus</name>
    <dbReference type="NCBI Taxonomy" id="476552"/>
    <lineage>
        <taxon>Bacteria</taxon>
        <taxon>Bacillati</taxon>
        <taxon>Actinomycetota</taxon>
        <taxon>Actinomycetes</taxon>
        <taxon>Kitasatosporales</taxon>
        <taxon>Streptomycetaceae</taxon>
        <taxon>Streptomyces</taxon>
    </lineage>
</organism>
<evidence type="ECO:0000313" key="1">
    <source>
        <dbReference type="EMBL" id="MFK4264166.1"/>
    </source>
</evidence>
<dbReference type="RefSeq" id="WP_358645656.1">
    <property type="nucleotide sequence ID" value="NZ_JBFAEV010000038.1"/>
</dbReference>
<reference evidence="1 2" key="1">
    <citation type="submission" date="2024-11" db="EMBL/GenBank/DDBJ databases">
        <title>The Natural Products Discovery Center: Release of the First 8490 Sequenced Strains for Exploring Actinobacteria Biosynthetic Diversity.</title>
        <authorList>
            <person name="Kalkreuter E."/>
            <person name="Kautsar S.A."/>
            <person name="Yang D."/>
            <person name="Bader C.D."/>
            <person name="Teijaro C.N."/>
            <person name="Fluegel L."/>
            <person name="Davis C.M."/>
            <person name="Simpson J.R."/>
            <person name="Lauterbach L."/>
            <person name="Steele A.D."/>
            <person name="Gui C."/>
            <person name="Meng S."/>
            <person name="Li G."/>
            <person name="Viehrig K."/>
            <person name="Ye F."/>
            <person name="Su P."/>
            <person name="Kiefer A.F."/>
            <person name="Nichols A."/>
            <person name="Cepeda A.J."/>
            <person name="Yan W."/>
            <person name="Fan B."/>
            <person name="Jiang Y."/>
            <person name="Adhikari A."/>
            <person name="Zheng C.-J."/>
            <person name="Schuster L."/>
            <person name="Cowan T.M."/>
            <person name="Smanski M.J."/>
            <person name="Chevrette M.G."/>
            <person name="De Carvalho L.P.S."/>
            <person name="Shen B."/>
        </authorList>
    </citation>
    <scope>NUCLEOTIDE SEQUENCE [LARGE SCALE GENOMIC DNA]</scope>
    <source>
        <strain evidence="1 2">NPDC020863</strain>
    </source>
</reference>
<accession>A0ABW8LE21</accession>
<dbReference type="EMBL" id="JBJDQH010000001">
    <property type="protein sequence ID" value="MFK4264166.1"/>
    <property type="molecule type" value="Genomic_DNA"/>
</dbReference>